<gene>
    <name evidence="3" type="ORF">M427DRAFT_60301</name>
</gene>
<feature type="region of interest" description="Disordered" evidence="2">
    <location>
        <begin position="60"/>
        <end position="93"/>
    </location>
</feature>
<dbReference type="AlphaFoldDB" id="A0A139A4H1"/>
<feature type="coiled-coil region" evidence="1">
    <location>
        <begin position="208"/>
        <end position="242"/>
    </location>
</feature>
<dbReference type="EMBL" id="KQ965797">
    <property type="protein sequence ID" value="KXS11691.1"/>
    <property type="molecule type" value="Genomic_DNA"/>
</dbReference>
<protein>
    <submittedName>
        <fullName evidence="3">Uncharacterized protein</fullName>
    </submittedName>
</protein>
<keyword evidence="4" id="KW-1185">Reference proteome</keyword>
<feature type="region of interest" description="Disordered" evidence="2">
    <location>
        <begin position="1"/>
        <end position="44"/>
    </location>
</feature>
<evidence type="ECO:0000313" key="3">
    <source>
        <dbReference type="EMBL" id="KXS11691.1"/>
    </source>
</evidence>
<feature type="region of interest" description="Disordered" evidence="2">
    <location>
        <begin position="129"/>
        <end position="197"/>
    </location>
</feature>
<accession>A0A139A4H1</accession>
<dbReference type="Proteomes" id="UP000070544">
    <property type="component" value="Unassembled WGS sequence"/>
</dbReference>
<proteinExistence type="predicted"/>
<name>A0A139A4H1_GONPJ</name>
<organism evidence="3 4">
    <name type="scientific">Gonapodya prolifera (strain JEL478)</name>
    <name type="common">Monoblepharis prolifera</name>
    <dbReference type="NCBI Taxonomy" id="1344416"/>
    <lineage>
        <taxon>Eukaryota</taxon>
        <taxon>Fungi</taxon>
        <taxon>Fungi incertae sedis</taxon>
        <taxon>Chytridiomycota</taxon>
        <taxon>Chytridiomycota incertae sedis</taxon>
        <taxon>Monoblepharidomycetes</taxon>
        <taxon>Monoblepharidales</taxon>
        <taxon>Gonapodyaceae</taxon>
        <taxon>Gonapodya</taxon>
    </lineage>
</organism>
<keyword evidence="1" id="KW-0175">Coiled coil</keyword>
<evidence type="ECO:0000256" key="2">
    <source>
        <dbReference type="SAM" id="MobiDB-lite"/>
    </source>
</evidence>
<evidence type="ECO:0000256" key="1">
    <source>
        <dbReference type="SAM" id="Coils"/>
    </source>
</evidence>
<sequence length="323" mass="34777">MATTTPPTLTIQTADASSTPESDSDWSFRPSIDTSRRSKAKSPALEPLVLKPLPVFRSPSVVSQPPIRLTTKDPIEPVPRVPQKAATAASPSSPRLRKFTVAALFGHKKSESSEPYANRLVRAVAPVRVSGDPTGLDPLETPIAAPTRVQPTPAASKIDPPRPPSPFQSLVALGRRLSGSRRKTTPTPIVQRDDSSHTLVDSTKGNILSTTDSEVDQLRARVASLEKALADERIKSEDLADRLKLAESAASHYERLALLRKANTLDLELELRRVLSVASSMEARLNVAAPDRAASPVKKIEENLRKAQIRDANLEAGLNAAAA</sequence>
<evidence type="ECO:0000313" key="4">
    <source>
        <dbReference type="Proteomes" id="UP000070544"/>
    </source>
</evidence>
<feature type="compositionally biased region" description="Low complexity" evidence="2">
    <location>
        <begin position="1"/>
        <end position="13"/>
    </location>
</feature>
<reference evidence="3 4" key="1">
    <citation type="journal article" date="2015" name="Genome Biol. Evol.">
        <title>Phylogenomic analyses indicate that early fungi evolved digesting cell walls of algal ancestors of land plants.</title>
        <authorList>
            <person name="Chang Y."/>
            <person name="Wang S."/>
            <person name="Sekimoto S."/>
            <person name="Aerts A.L."/>
            <person name="Choi C."/>
            <person name="Clum A."/>
            <person name="LaButti K.M."/>
            <person name="Lindquist E.A."/>
            <person name="Yee Ngan C."/>
            <person name="Ohm R.A."/>
            <person name="Salamov A.A."/>
            <person name="Grigoriev I.V."/>
            <person name="Spatafora J.W."/>
            <person name="Berbee M.L."/>
        </authorList>
    </citation>
    <scope>NUCLEOTIDE SEQUENCE [LARGE SCALE GENOMIC DNA]</scope>
    <source>
        <strain evidence="3 4">JEL478</strain>
    </source>
</reference>